<keyword evidence="4" id="KW-0560">Oxidoreductase</keyword>
<proteinExistence type="inferred from homology"/>
<dbReference type="GO" id="GO:0005737">
    <property type="term" value="C:cytoplasm"/>
    <property type="evidence" value="ECO:0007669"/>
    <property type="project" value="TreeGrafter"/>
</dbReference>
<evidence type="ECO:0000256" key="2">
    <source>
        <dbReference type="ARBA" id="ARBA00022630"/>
    </source>
</evidence>
<keyword evidence="7" id="KW-1185">Reference proteome</keyword>
<dbReference type="GO" id="GO:0050660">
    <property type="term" value="F:flavin adenine dinucleotide binding"/>
    <property type="evidence" value="ECO:0007669"/>
    <property type="project" value="TreeGrafter"/>
</dbReference>
<reference evidence="6 7" key="1">
    <citation type="submission" date="2019-08" db="EMBL/GenBank/DDBJ databases">
        <title>Tsukamurella conjunctivitidis sp. nov., Tsukamurella assacharolytica sp. nov. and Tsukamurella sputae sp. nov. isolated from patients with conjunctivitis, bacteraemia (lymphoma) and respiratory infection (sputum) in Hong Kong.</title>
        <authorList>
            <person name="Fok K.M.N."/>
            <person name="Fong J.Y.H."/>
        </authorList>
    </citation>
    <scope>NUCLEOTIDE SEQUENCE [LARGE SCALE GENOMIC DNA]</scope>
    <source>
        <strain evidence="6 7">HKU70</strain>
    </source>
</reference>
<keyword evidence="2" id="KW-0285">Flavoprotein</keyword>
<evidence type="ECO:0000256" key="1">
    <source>
        <dbReference type="ARBA" id="ARBA00006442"/>
    </source>
</evidence>
<dbReference type="Proteomes" id="UP000319792">
    <property type="component" value="Unassembled WGS sequence"/>
</dbReference>
<dbReference type="Pfam" id="PF07992">
    <property type="entry name" value="Pyr_redox_2"/>
    <property type="match status" value="1"/>
</dbReference>
<keyword evidence="3" id="KW-0274">FAD</keyword>
<name>A0A5C5RH20_9ACTN</name>
<evidence type="ECO:0000313" key="7">
    <source>
        <dbReference type="Proteomes" id="UP000319792"/>
    </source>
</evidence>
<dbReference type="SUPFAM" id="SSF51905">
    <property type="entry name" value="FAD/NAD(P)-binding domain"/>
    <property type="match status" value="2"/>
</dbReference>
<dbReference type="PANTHER" id="PTHR43735:SF3">
    <property type="entry name" value="FERROPTOSIS SUPPRESSOR PROTEIN 1"/>
    <property type="match status" value="1"/>
</dbReference>
<dbReference type="AlphaFoldDB" id="A0A5C5RH20"/>
<evidence type="ECO:0000313" key="6">
    <source>
        <dbReference type="EMBL" id="TWS21882.1"/>
    </source>
</evidence>
<dbReference type="PRINTS" id="PR00469">
    <property type="entry name" value="PNDRDTASEII"/>
</dbReference>
<protein>
    <submittedName>
        <fullName evidence="6">Dehydrogenase</fullName>
    </submittedName>
</protein>
<evidence type="ECO:0000256" key="3">
    <source>
        <dbReference type="ARBA" id="ARBA00022827"/>
    </source>
</evidence>
<organism evidence="6 7">
    <name type="scientific">Tsukamurella sputi</name>
    <dbReference type="NCBI Taxonomy" id="2591848"/>
    <lineage>
        <taxon>Bacteria</taxon>
        <taxon>Bacillati</taxon>
        <taxon>Actinomycetota</taxon>
        <taxon>Actinomycetes</taxon>
        <taxon>Mycobacteriales</taxon>
        <taxon>Tsukamurellaceae</taxon>
        <taxon>Tsukamurella</taxon>
    </lineage>
</organism>
<comment type="caution">
    <text evidence="6">The sequence shown here is derived from an EMBL/GenBank/DDBJ whole genome shotgun (WGS) entry which is preliminary data.</text>
</comment>
<dbReference type="RefSeq" id="WP_146437610.1">
    <property type="nucleotide sequence ID" value="NZ_VIGV01000014.1"/>
</dbReference>
<feature type="domain" description="FAD/NAD(P)-binding" evidence="5">
    <location>
        <begin position="1"/>
        <end position="262"/>
    </location>
</feature>
<dbReference type="OrthoDB" id="9784880at2"/>
<evidence type="ECO:0000259" key="5">
    <source>
        <dbReference type="Pfam" id="PF07992"/>
    </source>
</evidence>
<dbReference type="EMBL" id="VIGV01000014">
    <property type="protein sequence ID" value="TWS21882.1"/>
    <property type="molecule type" value="Genomic_DNA"/>
</dbReference>
<comment type="similarity">
    <text evidence="1">Belongs to the FAD-dependent oxidoreductase family.</text>
</comment>
<dbReference type="PANTHER" id="PTHR43735">
    <property type="entry name" value="APOPTOSIS-INDUCING FACTOR 1"/>
    <property type="match status" value="1"/>
</dbReference>
<gene>
    <name evidence="6" type="ORF">FK268_22070</name>
</gene>
<dbReference type="InterPro" id="IPR036188">
    <property type="entry name" value="FAD/NAD-bd_sf"/>
</dbReference>
<dbReference type="GO" id="GO:0004174">
    <property type="term" value="F:electron-transferring-flavoprotein dehydrogenase activity"/>
    <property type="evidence" value="ECO:0007669"/>
    <property type="project" value="TreeGrafter"/>
</dbReference>
<dbReference type="InterPro" id="IPR023753">
    <property type="entry name" value="FAD/NAD-binding_dom"/>
</dbReference>
<sequence>MKVVVIGAGYAGTIAANRLVKKAADVEVVVVNPRADFVERVRLHEHIAGSGTALTPLTGMLDPRIRLVVGAVDKIGDGTLLLADATSLPFDRAIYAAGGAPTAPSGAYAVGTIETAESARQALAGLSDGAAVTVVGGGLTGIETAAEVAESLPGLRVRLLSEGEVGASLGPGARARVRRELEKLGVVVERGRYTEDDGADLVLWAVANQVSDLAARSGLAVDDAGRVLVDEFLRSVGDPRILAVGDGASVPGQRLSCQTALPQGAHGADNLARELEGTPMRAYSMGYTGQNVSIGRRSAVIQAARRDDTPTRIRFGGRSAALVKEQVCRMAKGAARTARYAWLPAPR</sequence>
<dbReference type="PRINTS" id="PR00368">
    <property type="entry name" value="FADPNR"/>
</dbReference>
<evidence type="ECO:0000256" key="4">
    <source>
        <dbReference type="ARBA" id="ARBA00023002"/>
    </source>
</evidence>
<dbReference type="Gene3D" id="3.50.50.100">
    <property type="match status" value="1"/>
</dbReference>
<accession>A0A5C5RH20</accession>